<evidence type="ECO:0000313" key="3">
    <source>
        <dbReference type="Proteomes" id="UP000267821"/>
    </source>
</evidence>
<feature type="transmembrane region" description="Helical" evidence="1">
    <location>
        <begin position="90"/>
        <end position="109"/>
    </location>
</feature>
<dbReference type="Proteomes" id="UP000267821">
    <property type="component" value="Unassembled WGS sequence"/>
</dbReference>
<dbReference type="AlphaFoldDB" id="A0A3N4L4M1"/>
<dbReference type="EMBL" id="ML122007">
    <property type="protein sequence ID" value="RPB17854.1"/>
    <property type="molecule type" value="Genomic_DNA"/>
</dbReference>
<organism evidence="2 3">
    <name type="scientific">Terfezia boudieri ATCC MYA-4762</name>
    <dbReference type="NCBI Taxonomy" id="1051890"/>
    <lineage>
        <taxon>Eukaryota</taxon>
        <taxon>Fungi</taxon>
        <taxon>Dikarya</taxon>
        <taxon>Ascomycota</taxon>
        <taxon>Pezizomycotina</taxon>
        <taxon>Pezizomycetes</taxon>
        <taxon>Pezizales</taxon>
        <taxon>Pezizaceae</taxon>
        <taxon>Terfezia</taxon>
    </lineage>
</organism>
<keyword evidence="1" id="KW-1133">Transmembrane helix</keyword>
<dbReference type="PANTHER" id="PTHR33269">
    <property type="entry name" value="NADH-UBIQUINONE OXIDOREDUCTASE CHAIN 6"/>
    <property type="match status" value="1"/>
</dbReference>
<dbReference type="Gene3D" id="1.20.120.1200">
    <property type="entry name" value="NADH-ubiquinone/plastoquinone oxidoreductase chain 6, subunit NuoJ"/>
    <property type="match status" value="1"/>
</dbReference>
<dbReference type="Pfam" id="PF00499">
    <property type="entry name" value="Oxidored_q3"/>
    <property type="match status" value="1"/>
</dbReference>
<keyword evidence="1" id="KW-0472">Membrane</keyword>
<dbReference type="PANTHER" id="PTHR33269:SF17">
    <property type="entry name" value="NADH-UBIQUINONE OXIDOREDUCTASE CHAIN 6"/>
    <property type="match status" value="1"/>
</dbReference>
<evidence type="ECO:0000313" key="2">
    <source>
        <dbReference type="EMBL" id="RPB17854.1"/>
    </source>
</evidence>
<feature type="non-terminal residue" evidence="2">
    <location>
        <position position="111"/>
    </location>
</feature>
<dbReference type="OrthoDB" id="10050457at2759"/>
<dbReference type="InParanoid" id="A0A3N4L4M1"/>
<keyword evidence="1" id="KW-0812">Transmembrane</keyword>
<dbReference type="GO" id="GO:0008137">
    <property type="term" value="F:NADH dehydrogenase (ubiquinone) activity"/>
    <property type="evidence" value="ECO:0007669"/>
    <property type="project" value="InterPro"/>
</dbReference>
<feature type="non-terminal residue" evidence="2">
    <location>
        <position position="1"/>
    </location>
</feature>
<name>A0A3N4L4M1_9PEZI</name>
<gene>
    <name evidence="2" type="ORF">L211DRAFT_745101</name>
</gene>
<dbReference type="InterPro" id="IPR001457">
    <property type="entry name" value="NADH_UbQ/plastoQ_OxRdtase_su6"/>
</dbReference>
<feature type="transmembrane region" description="Helical" evidence="1">
    <location>
        <begin position="59"/>
        <end position="78"/>
    </location>
</feature>
<evidence type="ECO:0000256" key="1">
    <source>
        <dbReference type="SAM" id="Phobius"/>
    </source>
</evidence>
<feature type="transmembrane region" description="Helical" evidence="1">
    <location>
        <begin position="6"/>
        <end position="24"/>
    </location>
</feature>
<proteinExistence type="predicted"/>
<reference evidence="2 3" key="1">
    <citation type="journal article" date="2018" name="Nat. Ecol. Evol.">
        <title>Pezizomycetes genomes reveal the molecular basis of ectomycorrhizal truffle lifestyle.</title>
        <authorList>
            <person name="Murat C."/>
            <person name="Payen T."/>
            <person name="Noel B."/>
            <person name="Kuo A."/>
            <person name="Morin E."/>
            <person name="Chen J."/>
            <person name="Kohler A."/>
            <person name="Krizsan K."/>
            <person name="Balestrini R."/>
            <person name="Da Silva C."/>
            <person name="Montanini B."/>
            <person name="Hainaut M."/>
            <person name="Levati E."/>
            <person name="Barry K.W."/>
            <person name="Belfiori B."/>
            <person name="Cichocki N."/>
            <person name="Clum A."/>
            <person name="Dockter R.B."/>
            <person name="Fauchery L."/>
            <person name="Guy J."/>
            <person name="Iotti M."/>
            <person name="Le Tacon F."/>
            <person name="Lindquist E.A."/>
            <person name="Lipzen A."/>
            <person name="Malagnac F."/>
            <person name="Mello A."/>
            <person name="Molinier V."/>
            <person name="Miyauchi S."/>
            <person name="Poulain J."/>
            <person name="Riccioni C."/>
            <person name="Rubini A."/>
            <person name="Sitrit Y."/>
            <person name="Splivallo R."/>
            <person name="Traeger S."/>
            <person name="Wang M."/>
            <person name="Zifcakova L."/>
            <person name="Wipf D."/>
            <person name="Zambonelli A."/>
            <person name="Paolocci F."/>
            <person name="Nowrousian M."/>
            <person name="Ottonello S."/>
            <person name="Baldrian P."/>
            <person name="Spatafora J.W."/>
            <person name="Henrissat B."/>
            <person name="Nagy L.G."/>
            <person name="Aury J.M."/>
            <person name="Wincker P."/>
            <person name="Grigoriev I.V."/>
            <person name="Bonfante P."/>
            <person name="Martin F.M."/>
        </authorList>
    </citation>
    <scope>NUCLEOTIDE SEQUENCE [LARGE SCALE GENOMIC DNA]</scope>
    <source>
        <strain evidence="2 3">ATCC MYA-4762</strain>
    </source>
</reference>
<accession>A0A3N4L4M1</accession>
<dbReference type="InterPro" id="IPR042106">
    <property type="entry name" value="Nuo/plastoQ_OxRdtase_6_NuoJ"/>
</dbReference>
<sequence>GYQPFILDIISLLAILSAIMVVLTNNPIVSVLFLIALFVNISGYLMLIGINFIGLSYLLVYIGAVSILFLFVLMLINVRLSELESHRNNSLPLGYIVGIVILYFLNRAIPF</sequence>
<feature type="transmembrane region" description="Helical" evidence="1">
    <location>
        <begin position="31"/>
        <end position="53"/>
    </location>
</feature>
<protein>
    <recommendedName>
        <fullName evidence="4">NADH-ubiquinone oxidoreductase chain 6</fullName>
    </recommendedName>
</protein>
<evidence type="ECO:0008006" key="4">
    <source>
        <dbReference type="Google" id="ProtNLM"/>
    </source>
</evidence>
<dbReference type="STRING" id="1051890.A0A3N4L4M1"/>
<keyword evidence="3" id="KW-1185">Reference proteome</keyword>